<dbReference type="InterPro" id="IPR017438">
    <property type="entry name" value="ATP-NAD_kinase_N"/>
</dbReference>
<dbReference type="PANTHER" id="PTHR12358:SF31">
    <property type="entry name" value="ACYLGLYCEROL KINASE, MITOCHONDRIAL"/>
    <property type="match status" value="1"/>
</dbReference>
<dbReference type="Gene3D" id="2.60.200.40">
    <property type="match status" value="1"/>
</dbReference>
<dbReference type="PROSITE" id="PS50146">
    <property type="entry name" value="DAGK"/>
    <property type="match status" value="1"/>
</dbReference>
<feature type="region of interest" description="Disordered" evidence="1">
    <location>
        <begin position="1"/>
        <end position="20"/>
    </location>
</feature>
<dbReference type="GO" id="GO:0046512">
    <property type="term" value="P:sphingosine biosynthetic process"/>
    <property type="evidence" value="ECO:0007669"/>
    <property type="project" value="TreeGrafter"/>
</dbReference>
<dbReference type="GO" id="GO:0005737">
    <property type="term" value="C:cytoplasm"/>
    <property type="evidence" value="ECO:0007669"/>
    <property type="project" value="TreeGrafter"/>
</dbReference>
<dbReference type="SMART" id="SM00046">
    <property type="entry name" value="DAGKc"/>
    <property type="match status" value="1"/>
</dbReference>
<dbReference type="SUPFAM" id="SSF111331">
    <property type="entry name" value="NAD kinase/diacylglycerol kinase-like"/>
    <property type="match status" value="1"/>
</dbReference>
<gene>
    <name evidence="3" type="ORF">BT63DRAFT_301216</name>
</gene>
<dbReference type="EMBL" id="MU004237">
    <property type="protein sequence ID" value="KAF2667801.1"/>
    <property type="molecule type" value="Genomic_DNA"/>
</dbReference>
<evidence type="ECO:0000259" key="2">
    <source>
        <dbReference type="PROSITE" id="PS50146"/>
    </source>
</evidence>
<dbReference type="InterPro" id="IPR001206">
    <property type="entry name" value="Diacylglycerol_kinase_cat_dom"/>
</dbReference>
<dbReference type="GO" id="GO:0016773">
    <property type="term" value="F:phosphotransferase activity, alcohol group as acceptor"/>
    <property type="evidence" value="ECO:0007669"/>
    <property type="project" value="UniProtKB-ARBA"/>
</dbReference>
<keyword evidence="4" id="KW-1185">Reference proteome</keyword>
<dbReference type="Gene3D" id="3.40.50.10330">
    <property type="entry name" value="Probable inorganic polyphosphate/atp-NAD kinase, domain 1"/>
    <property type="match status" value="1"/>
</dbReference>
<dbReference type="Pfam" id="PF00781">
    <property type="entry name" value="DAGK_cat"/>
    <property type="match status" value="1"/>
</dbReference>
<dbReference type="Pfam" id="PF24321">
    <property type="entry name" value="DUF7493"/>
    <property type="match status" value="1"/>
</dbReference>
<dbReference type="InterPro" id="IPR055916">
    <property type="entry name" value="DUF7493"/>
</dbReference>
<name>A0A6A6U872_9PEZI</name>
<evidence type="ECO:0000313" key="3">
    <source>
        <dbReference type="EMBL" id="KAF2667801.1"/>
    </source>
</evidence>
<evidence type="ECO:0000256" key="1">
    <source>
        <dbReference type="SAM" id="MobiDB-lite"/>
    </source>
</evidence>
<proteinExistence type="predicted"/>
<dbReference type="InterPro" id="IPR016064">
    <property type="entry name" value="NAD/diacylglycerol_kinase_sf"/>
</dbReference>
<accession>A0A6A6U872</accession>
<feature type="domain" description="DAGKc" evidence="2">
    <location>
        <begin position="142"/>
        <end position="281"/>
    </location>
</feature>
<reference evidence="3" key="1">
    <citation type="journal article" date="2020" name="Stud. Mycol.">
        <title>101 Dothideomycetes genomes: a test case for predicting lifestyles and emergence of pathogens.</title>
        <authorList>
            <person name="Haridas S."/>
            <person name="Albert R."/>
            <person name="Binder M."/>
            <person name="Bloem J."/>
            <person name="Labutti K."/>
            <person name="Salamov A."/>
            <person name="Andreopoulos B."/>
            <person name="Baker S."/>
            <person name="Barry K."/>
            <person name="Bills G."/>
            <person name="Bluhm B."/>
            <person name="Cannon C."/>
            <person name="Castanera R."/>
            <person name="Culley D."/>
            <person name="Daum C."/>
            <person name="Ezra D."/>
            <person name="Gonzalez J."/>
            <person name="Henrissat B."/>
            <person name="Kuo A."/>
            <person name="Liang C."/>
            <person name="Lipzen A."/>
            <person name="Lutzoni F."/>
            <person name="Magnuson J."/>
            <person name="Mondo S."/>
            <person name="Nolan M."/>
            <person name="Ohm R."/>
            <person name="Pangilinan J."/>
            <person name="Park H.-J."/>
            <person name="Ramirez L."/>
            <person name="Alfaro M."/>
            <person name="Sun H."/>
            <person name="Tritt A."/>
            <person name="Yoshinaga Y."/>
            <person name="Zwiers L.-H."/>
            <person name="Turgeon B."/>
            <person name="Goodwin S."/>
            <person name="Spatafora J."/>
            <person name="Crous P."/>
            <person name="Grigoriev I."/>
        </authorList>
    </citation>
    <scope>NUCLEOTIDE SEQUENCE</scope>
    <source>
        <strain evidence="3">CBS 115976</strain>
    </source>
</reference>
<protein>
    <submittedName>
        <fullName evidence="3">Sphingosine kinase</fullName>
    </submittedName>
</protein>
<dbReference type="OrthoDB" id="3853857at2759"/>
<dbReference type="PANTHER" id="PTHR12358">
    <property type="entry name" value="SPHINGOSINE KINASE"/>
    <property type="match status" value="1"/>
</dbReference>
<organism evidence="3 4">
    <name type="scientific">Microthyrium microscopicum</name>
    <dbReference type="NCBI Taxonomy" id="703497"/>
    <lineage>
        <taxon>Eukaryota</taxon>
        <taxon>Fungi</taxon>
        <taxon>Dikarya</taxon>
        <taxon>Ascomycota</taxon>
        <taxon>Pezizomycotina</taxon>
        <taxon>Dothideomycetes</taxon>
        <taxon>Dothideomycetes incertae sedis</taxon>
        <taxon>Microthyriales</taxon>
        <taxon>Microthyriaceae</taxon>
        <taxon>Microthyrium</taxon>
    </lineage>
</organism>
<sequence>MEASPPPSDEEISPPKNINNPLELNLGAAGALLLGENELRLSQDSGTAPGTARIVEETQDPGCCGLGRKGHGQLPNTILYYDILWAELRDFVLTISYAQRIRKTATLHTLVISIPAASVSEASEFIERLIDRAYNSSSFKSQPRKRIKVLINPHGGRGRAAKIYSKHIEPFFKAAACQIEVEHTTHHKHGEEIAQRLNIEDFDVVACCSGDGLPHEVFNGLAKQKYPRRALRKLAVCQLPCGSGNGMSWNLNGTDDPALAALTVVKGVRMPMDLVSVTQGNTRTLSFLSQAVGIIAECDLGTEDLRWMGDTRFTIGYVKRLMTKTIWPVDVAIGTAISETNEIKRAYHHVHSEISKRPDTIPDVSLTLLSEDDSANDLPTLRFGSINDALPDTWLMKPYPNLGNFYAGNMAYMTANSNVFPTSLPADGLMDLICVNGDISRRRAMQLADATGSGALIDSADVKYQKIVGYRIVPRQKDGYISIDGERIPFGGFQAEVHHGLGTVLGKVGGIYMAKGPSSVE</sequence>
<dbReference type="GO" id="GO:0016020">
    <property type="term" value="C:membrane"/>
    <property type="evidence" value="ECO:0007669"/>
    <property type="project" value="TreeGrafter"/>
</dbReference>
<dbReference type="Proteomes" id="UP000799302">
    <property type="component" value="Unassembled WGS sequence"/>
</dbReference>
<keyword evidence="3" id="KW-0808">Transferase</keyword>
<dbReference type="InterPro" id="IPR050187">
    <property type="entry name" value="Lipid_Phosphate_FormReg"/>
</dbReference>
<keyword evidence="3" id="KW-0418">Kinase</keyword>
<evidence type="ECO:0000313" key="4">
    <source>
        <dbReference type="Proteomes" id="UP000799302"/>
    </source>
</evidence>
<dbReference type="GO" id="GO:0001727">
    <property type="term" value="F:lipid kinase activity"/>
    <property type="evidence" value="ECO:0007669"/>
    <property type="project" value="TreeGrafter"/>
</dbReference>
<dbReference type="AlphaFoldDB" id="A0A6A6U872"/>